<reference evidence="1 2" key="1">
    <citation type="journal article" date="2011" name="J. Bacteriol.">
        <title>Complete genome sequences of two hemotropic Mycoplasmas, Mycoplasma haemofelis strain Ohio2 and Mycoplasma suis strain Illinois.</title>
        <authorList>
            <person name="Messick J.B."/>
            <person name="Santos A.P."/>
            <person name="Guimaraes A.M."/>
        </authorList>
    </citation>
    <scope>NUCLEOTIDE SEQUENCE [LARGE SCALE GENOMIC DNA]</scope>
    <source>
        <strain evidence="1 2">Ohio2</strain>
    </source>
</reference>
<evidence type="ECO:0000313" key="1">
    <source>
        <dbReference type="EMBL" id="AEG72726.1"/>
    </source>
</evidence>
<accession>F6FHI7</accession>
<organism evidence="1 2">
    <name type="scientific">Mycoplasma haemofelis (strain Ohio2)</name>
    <dbReference type="NCBI Taxonomy" id="859194"/>
    <lineage>
        <taxon>Bacteria</taxon>
        <taxon>Bacillati</taxon>
        <taxon>Mycoplasmatota</taxon>
        <taxon>Mollicutes</taxon>
        <taxon>Mycoplasmataceae</taxon>
        <taxon>Mycoplasma</taxon>
    </lineage>
</organism>
<name>F6FHI7_MYCHI</name>
<dbReference type="KEGG" id="mhf:MHF_0450"/>
<reference key="2">
    <citation type="submission" date="2011-05" db="EMBL/GenBank/DDBJ databases">
        <title>The Genome of Mycoplasma haemofelis Strain Ohio2, a pathogenic hemoplasma of the cat.</title>
        <authorList>
            <person name="Santos A.P."/>
            <person name="Guimaraes A.M.S."/>
            <person name="SanMiguel P.J."/>
            <person name="Martin S.W."/>
            <person name="Messick J.B."/>
        </authorList>
    </citation>
    <scope>NUCLEOTIDE SEQUENCE</scope>
    <source>
        <strain>Ohio2</strain>
    </source>
</reference>
<protein>
    <submittedName>
        <fullName evidence="1">Uncharacterized protein</fullName>
    </submittedName>
</protein>
<proteinExistence type="predicted"/>
<dbReference type="Proteomes" id="UP000007952">
    <property type="component" value="Chromosome"/>
</dbReference>
<sequence length="210" mass="23329">MTSLAKGGIATAALGTAATGAYAGSIYLKESVSKRLSNEGYTLISSIKNPEHEALQWKEEFKSDKTAIKTLLKLTDDSDDLGGKSLKSWCSSKLSESYSEKLEHLESVKKYCTLKTIGDWLTRNNKKLLTNDDGDKNKWETTYSQRKTAKTSRALVGLADAWPEGSTPDKKEADLPIIRKWCESTSRTHFKAHEQTFTHVKEWCTEGGTA</sequence>
<dbReference type="STRING" id="859194.MHF_0450"/>
<dbReference type="EMBL" id="CP002808">
    <property type="protein sequence ID" value="AEG72726.1"/>
    <property type="molecule type" value="Genomic_DNA"/>
</dbReference>
<gene>
    <name evidence="1" type="ordered locus">MHF_0450</name>
</gene>
<evidence type="ECO:0000313" key="2">
    <source>
        <dbReference type="Proteomes" id="UP000007952"/>
    </source>
</evidence>
<dbReference type="HOGENOM" id="CLU_113690_0_0_14"/>
<dbReference type="BioCyc" id="MHAE859194:G1GR7-442-MONOMER"/>
<dbReference type="AlphaFoldDB" id="F6FHI7"/>